<dbReference type="AlphaFoldDB" id="V9LC16"/>
<dbReference type="SUPFAM" id="SSF54593">
    <property type="entry name" value="Glyoxalase/Bleomycin resistance protein/Dihydroxybiphenyl dioxygenase"/>
    <property type="match status" value="1"/>
</dbReference>
<reference evidence="4" key="1">
    <citation type="journal article" date="2014" name="Nature">
        <title>Elephant shark genome provides unique insights into gnathostome evolution.</title>
        <authorList>
            <consortium name="International Elephant Shark Genome Sequencing Consortium"/>
            <person name="Venkatesh B."/>
            <person name="Lee A.P."/>
            <person name="Ravi V."/>
            <person name="Maurya A.K."/>
            <person name="Lian M.M."/>
            <person name="Swann J.B."/>
            <person name="Ohta Y."/>
            <person name="Flajnik M.F."/>
            <person name="Sutoh Y."/>
            <person name="Kasahara M."/>
            <person name="Hoon S."/>
            <person name="Gangu V."/>
            <person name="Roy S.W."/>
            <person name="Irimia M."/>
            <person name="Korzh V."/>
            <person name="Kondrychyn I."/>
            <person name="Lim Z.W."/>
            <person name="Tay B.H."/>
            <person name="Tohari S."/>
            <person name="Kong K.W."/>
            <person name="Ho S."/>
            <person name="Lorente-Galdos B."/>
            <person name="Quilez J."/>
            <person name="Marques-Bonet T."/>
            <person name="Raney B.J."/>
            <person name="Ingham P.W."/>
            <person name="Tay A."/>
            <person name="Hillier L.W."/>
            <person name="Minx P."/>
            <person name="Boehm T."/>
            <person name="Wilson R.K."/>
            <person name="Brenner S."/>
            <person name="Warren W.C."/>
        </authorList>
    </citation>
    <scope>NUCLEOTIDE SEQUENCE</scope>
    <source>
        <tissue evidence="4">Testis</tissue>
    </source>
</reference>
<protein>
    <recommendedName>
        <fullName evidence="2">Glyoxalase domain-containing protein 5</fullName>
    </recommendedName>
</protein>
<evidence type="ECO:0000313" key="4">
    <source>
        <dbReference type="EMBL" id="AFP09389.1"/>
    </source>
</evidence>
<accession>V9LC16</accession>
<sequence length="126" mass="14176">MGTLKAIASAGFRFHTLYRQNLIQVSRNFVTPPFQIRGLDHLVLTVKSIEDTTAFYSQTLGMEVITFKGNRKALSFGNQKFNLHEVGKEFEPKAHRPTPGSIDLCLITHTPINKVMEHLKVGHSIT</sequence>
<comment type="similarity">
    <text evidence="1">Belongs to the glyoxalase I family.</text>
</comment>
<dbReference type="Pfam" id="PF00903">
    <property type="entry name" value="Glyoxalase"/>
    <property type="match status" value="1"/>
</dbReference>
<evidence type="ECO:0000256" key="2">
    <source>
        <dbReference type="ARBA" id="ARBA00040140"/>
    </source>
</evidence>
<dbReference type="PANTHER" id="PTHR21366:SF14">
    <property type="entry name" value="GLYOXALASE DOMAIN-CONTAINING PROTEIN 5"/>
    <property type="match status" value="1"/>
</dbReference>
<dbReference type="InterPro" id="IPR004360">
    <property type="entry name" value="Glyas_Fos-R_dOase_dom"/>
</dbReference>
<dbReference type="InterPro" id="IPR029068">
    <property type="entry name" value="Glyas_Bleomycin-R_OHBP_Dase"/>
</dbReference>
<dbReference type="PANTHER" id="PTHR21366">
    <property type="entry name" value="GLYOXALASE FAMILY PROTEIN"/>
    <property type="match status" value="1"/>
</dbReference>
<evidence type="ECO:0000259" key="3">
    <source>
        <dbReference type="PROSITE" id="PS51819"/>
    </source>
</evidence>
<organism evidence="4">
    <name type="scientific">Callorhinchus milii</name>
    <name type="common">Ghost shark</name>
    <dbReference type="NCBI Taxonomy" id="7868"/>
    <lineage>
        <taxon>Eukaryota</taxon>
        <taxon>Metazoa</taxon>
        <taxon>Chordata</taxon>
        <taxon>Craniata</taxon>
        <taxon>Vertebrata</taxon>
        <taxon>Chondrichthyes</taxon>
        <taxon>Holocephali</taxon>
        <taxon>Chimaeriformes</taxon>
        <taxon>Callorhinchidae</taxon>
        <taxon>Callorhinchus</taxon>
    </lineage>
</organism>
<name>V9LC16_CALMI</name>
<dbReference type="Gene3D" id="3.10.180.10">
    <property type="entry name" value="2,3-Dihydroxybiphenyl 1,2-Dioxygenase, domain 1"/>
    <property type="match status" value="1"/>
</dbReference>
<dbReference type="PROSITE" id="PS51819">
    <property type="entry name" value="VOC"/>
    <property type="match status" value="1"/>
</dbReference>
<feature type="domain" description="VOC" evidence="3">
    <location>
        <begin position="38"/>
        <end position="126"/>
    </location>
</feature>
<evidence type="ECO:0000256" key="1">
    <source>
        <dbReference type="ARBA" id="ARBA00010363"/>
    </source>
</evidence>
<dbReference type="InterPro" id="IPR037523">
    <property type="entry name" value="VOC_core"/>
</dbReference>
<dbReference type="EMBL" id="JW876872">
    <property type="protein sequence ID" value="AFP09389.1"/>
    <property type="molecule type" value="mRNA"/>
</dbReference>
<proteinExistence type="evidence at transcript level"/>
<dbReference type="InterPro" id="IPR050383">
    <property type="entry name" value="GlyoxalaseI/FosfomycinResist"/>
</dbReference>